<feature type="transmembrane region" description="Helical" evidence="1">
    <location>
        <begin position="46"/>
        <end position="71"/>
    </location>
</feature>
<keyword evidence="1" id="KW-0812">Transmembrane</keyword>
<evidence type="ECO:0000256" key="1">
    <source>
        <dbReference type="SAM" id="Phobius"/>
    </source>
</evidence>
<protein>
    <submittedName>
        <fullName evidence="2">Uncharacterized protein</fullName>
    </submittedName>
</protein>
<dbReference type="Proteomes" id="UP000318538">
    <property type="component" value="Chromosome"/>
</dbReference>
<organism evidence="2 3">
    <name type="scientific">Rubripirellula lacrimiformis</name>
    <dbReference type="NCBI Taxonomy" id="1930273"/>
    <lineage>
        <taxon>Bacteria</taxon>
        <taxon>Pseudomonadati</taxon>
        <taxon>Planctomycetota</taxon>
        <taxon>Planctomycetia</taxon>
        <taxon>Pirellulales</taxon>
        <taxon>Pirellulaceae</taxon>
        <taxon>Rubripirellula</taxon>
    </lineage>
</organism>
<dbReference type="KEGG" id="rlc:K227x_61910"/>
<dbReference type="AlphaFoldDB" id="A0A517NL37"/>
<proteinExistence type="predicted"/>
<accession>A0A517NL37</accession>
<name>A0A517NL37_9BACT</name>
<feature type="transmembrane region" description="Helical" evidence="1">
    <location>
        <begin position="12"/>
        <end position="34"/>
    </location>
</feature>
<gene>
    <name evidence="2" type="ORF">K227x_61910</name>
</gene>
<sequence length="150" mass="15773">MRDAKATSRSMIAATTASALLPVWFTILVFAASAGKEDAPSEGMPVMIAIVVILALPYGLLCGSIGCPILGRLFRIDAHRCSAFFAAGFAIISVSVLIASSFLGLDRLGLTKAWQMIPYLAAMMFAPPFAAGFIAYCLTRVQNVGHKSGG</sequence>
<dbReference type="EMBL" id="CP036525">
    <property type="protein sequence ID" value="QDT07763.1"/>
    <property type="molecule type" value="Genomic_DNA"/>
</dbReference>
<feature type="transmembrane region" description="Helical" evidence="1">
    <location>
        <begin position="117"/>
        <end position="138"/>
    </location>
</feature>
<evidence type="ECO:0000313" key="2">
    <source>
        <dbReference type="EMBL" id="QDT07763.1"/>
    </source>
</evidence>
<keyword evidence="1" id="KW-1133">Transmembrane helix</keyword>
<keyword evidence="3" id="KW-1185">Reference proteome</keyword>
<reference evidence="2 3" key="1">
    <citation type="submission" date="2019-02" db="EMBL/GenBank/DDBJ databases">
        <title>Deep-cultivation of Planctomycetes and their phenomic and genomic characterization uncovers novel biology.</title>
        <authorList>
            <person name="Wiegand S."/>
            <person name="Jogler M."/>
            <person name="Boedeker C."/>
            <person name="Pinto D."/>
            <person name="Vollmers J."/>
            <person name="Rivas-Marin E."/>
            <person name="Kohn T."/>
            <person name="Peeters S.H."/>
            <person name="Heuer A."/>
            <person name="Rast P."/>
            <person name="Oberbeckmann S."/>
            <person name="Bunk B."/>
            <person name="Jeske O."/>
            <person name="Meyerdierks A."/>
            <person name="Storesund J.E."/>
            <person name="Kallscheuer N."/>
            <person name="Luecker S."/>
            <person name="Lage O.M."/>
            <person name="Pohl T."/>
            <person name="Merkel B.J."/>
            <person name="Hornburger P."/>
            <person name="Mueller R.-W."/>
            <person name="Bruemmer F."/>
            <person name="Labrenz M."/>
            <person name="Spormann A.M."/>
            <person name="Op den Camp H."/>
            <person name="Overmann J."/>
            <person name="Amann R."/>
            <person name="Jetten M.S.M."/>
            <person name="Mascher T."/>
            <person name="Medema M.H."/>
            <person name="Devos D.P."/>
            <person name="Kaster A.-K."/>
            <person name="Ovreas L."/>
            <person name="Rohde M."/>
            <person name="Galperin M.Y."/>
            <person name="Jogler C."/>
        </authorList>
    </citation>
    <scope>NUCLEOTIDE SEQUENCE [LARGE SCALE GENOMIC DNA]</scope>
    <source>
        <strain evidence="2 3">K22_7</strain>
    </source>
</reference>
<keyword evidence="1" id="KW-0472">Membrane</keyword>
<evidence type="ECO:0000313" key="3">
    <source>
        <dbReference type="Proteomes" id="UP000318538"/>
    </source>
</evidence>
<feature type="transmembrane region" description="Helical" evidence="1">
    <location>
        <begin position="83"/>
        <end position="105"/>
    </location>
</feature>